<evidence type="ECO:0000313" key="2">
    <source>
        <dbReference type="EMBL" id="PNT15574.1"/>
    </source>
</evidence>
<name>A0A2K1YRB9_POPTR</name>
<keyword evidence="1" id="KW-0812">Transmembrane</keyword>
<organism evidence="2 3">
    <name type="scientific">Populus trichocarpa</name>
    <name type="common">Western balsam poplar</name>
    <name type="synonym">Populus balsamifera subsp. trichocarpa</name>
    <dbReference type="NCBI Taxonomy" id="3694"/>
    <lineage>
        <taxon>Eukaryota</taxon>
        <taxon>Viridiplantae</taxon>
        <taxon>Streptophyta</taxon>
        <taxon>Embryophyta</taxon>
        <taxon>Tracheophyta</taxon>
        <taxon>Spermatophyta</taxon>
        <taxon>Magnoliopsida</taxon>
        <taxon>eudicotyledons</taxon>
        <taxon>Gunneridae</taxon>
        <taxon>Pentapetalae</taxon>
        <taxon>rosids</taxon>
        <taxon>fabids</taxon>
        <taxon>Malpighiales</taxon>
        <taxon>Salicaceae</taxon>
        <taxon>Saliceae</taxon>
        <taxon>Populus</taxon>
    </lineage>
</organism>
<dbReference type="InParanoid" id="A0A2K1YRB9"/>
<evidence type="ECO:0000313" key="3">
    <source>
        <dbReference type="Proteomes" id="UP000006729"/>
    </source>
</evidence>
<accession>A0A2K1YRB9</accession>
<reference evidence="2" key="2">
    <citation type="submission" date="2017-07" db="EMBL/GenBank/DDBJ databases">
        <title>WGS assembly of Populus trichocarpa.</title>
        <authorList>
            <person name="Tuskan G."/>
            <person name="Difazio S."/>
            <person name="Jansson S."/>
            <person name="Bohlmann J."/>
            <person name="Grigoriev I."/>
            <person name="Hellsten U."/>
            <person name="Putnam N."/>
            <person name="Ralph S."/>
            <person name="Rombauts S."/>
            <person name="Salamov A."/>
            <person name="Schein J."/>
            <person name="Sterck L."/>
            <person name="Aerts A."/>
            <person name="Bhalerao R."/>
            <person name="Bhalerao R."/>
            <person name="Blaudez D."/>
            <person name="Boerjan W."/>
            <person name="Brun A."/>
            <person name="Brunner A."/>
            <person name="Busov V."/>
            <person name="Campbell M."/>
            <person name="Carlson J."/>
            <person name="Chalot M."/>
            <person name="Chapman J."/>
            <person name="Chen G."/>
            <person name="Cooper D."/>
            <person name="Coutinho P."/>
            <person name="Couturier J."/>
            <person name="Covert S."/>
            <person name="Cronk Q."/>
            <person name="Cunningham R."/>
            <person name="Davis J."/>
            <person name="Degroeve S."/>
            <person name="Dejardin A."/>
            <person name="Depamphilis C."/>
            <person name="Detter J."/>
            <person name="Dirks B."/>
            <person name="Dubchak I."/>
            <person name="Duplessis S."/>
            <person name="Ehlting J."/>
            <person name="Ellis B."/>
            <person name="Gendler K."/>
            <person name="Goodstein D."/>
            <person name="Gribskov M."/>
            <person name="Grimwood J."/>
            <person name="Groover A."/>
            <person name="Gunter L."/>
            <person name="Hamberger B."/>
            <person name="Heinze B."/>
            <person name="Helariutta Y."/>
            <person name="Henrissat B."/>
            <person name="Holligan D."/>
            <person name="Holt R."/>
            <person name="Huang W."/>
            <person name="Islam-Faridi N."/>
            <person name="Jones S."/>
            <person name="Jones-Rhoades M."/>
            <person name="Jorgensen R."/>
            <person name="Joshi C."/>
            <person name="Kangasjarvi J."/>
            <person name="Karlsson J."/>
            <person name="Kelleher C."/>
            <person name="Kirkpatrick R."/>
            <person name="Kirst M."/>
            <person name="Kohler A."/>
            <person name="Kalluri U."/>
            <person name="Larimer F."/>
            <person name="Leebens-Mack J."/>
            <person name="Leple J."/>
            <person name="Locascio P."/>
            <person name="Lou Y."/>
            <person name="Lucas S."/>
            <person name="Martin F."/>
            <person name="Montanini B."/>
            <person name="Napoli C."/>
            <person name="Nelson D."/>
            <person name="Nelson C."/>
            <person name="Nieminen K."/>
            <person name="Nilsson O."/>
            <person name="Pereda V."/>
            <person name="Peter G."/>
            <person name="Philippe R."/>
            <person name="Pilate G."/>
            <person name="Poliakov A."/>
            <person name="Razumovskaya J."/>
            <person name="Richardson P."/>
            <person name="Rinaldi C."/>
            <person name="Ritland K."/>
            <person name="Rouze P."/>
            <person name="Ryaboy D."/>
            <person name="Schmutz J."/>
            <person name="Schrader J."/>
            <person name="Segerman B."/>
            <person name="Shin H."/>
            <person name="Siddiqui A."/>
            <person name="Sterky F."/>
            <person name="Terry A."/>
            <person name="Tsai C."/>
            <person name="Uberbacher E."/>
            <person name="Unneberg P."/>
            <person name="Vahala J."/>
            <person name="Wall K."/>
            <person name="Wessler S."/>
            <person name="Yang G."/>
            <person name="Yin T."/>
            <person name="Douglas C."/>
            <person name="Marra M."/>
            <person name="Sandberg G."/>
            <person name="Van De Peer Y."/>
            <person name="Rokhsar D."/>
        </authorList>
    </citation>
    <scope>NUCLEOTIDE SEQUENCE</scope>
    <source>
        <strain evidence="2">Nisqually-1</strain>
    </source>
</reference>
<evidence type="ECO:0000256" key="1">
    <source>
        <dbReference type="SAM" id="Phobius"/>
    </source>
</evidence>
<sequence length="96" mass="10823">MSSTTTTMSPPYQITESLGPFFPKTREKQTQKESIGDLEAFFDATATTQVVFPSFVGKNVSISFPFISLLYFLAFLSGKKGISGTWKKWRELKKLQ</sequence>
<gene>
    <name evidence="2" type="ORF">POPTR_010G093100</name>
</gene>
<proteinExistence type="predicted"/>
<keyword evidence="3" id="KW-1185">Reference proteome</keyword>
<reference evidence="2 3" key="1">
    <citation type="journal article" date="2006" name="Science">
        <title>The genome of black cottonwood, Populus trichocarpa (Torr. &amp; Gray).</title>
        <authorList>
            <person name="Tuskan G.A."/>
            <person name="Difazio S."/>
            <person name="Jansson S."/>
            <person name="Bohlmann J."/>
            <person name="Grigoriev I."/>
            <person name="Hellsten U."/>
            <person name="Putnam N."/>
            <person name="Ralph S."/>
            <person name="Rombauts S."/>
            <person name="Salamov A."/>
            <person name="Schein J."/>
            <person name="Sterck L."/>
            <person name="Aerts A."/>
            <person name="Bhalerao R.R."/>
            <person name="Bhalerao R.P."/>
            <person name="Blaudez D."/>
            <person name="Boerjan W."/>
            <person name="Brun A."/>
            <person name="Brunner A."/>
            <person name="Busov V."/>
            <person name="Campbell M."/>
            <person name="Carlson J."/>
            <person name="Chalot M."/>
            <person name="Chapman J."/>
            <person name="Chen G.L."/>
            <person name="Cooper D."/>
            <person name="Coutinho P.M."/>
            <person name="Couturier J."/>
            <person name="Covert S."/>
            <person name="Cronk Q."/>
            <person name="Cunningham R."/>
            <person name="Davis J."/>
            <person name="Degroeve S."/>
            <person name="Dejardin A."/>
            <person name="Depamphilis C."/>
            <person name="Detter J."/>
            <person name="Dirks B."/>
            <person name="Dubchak I."/>
            <person name="Duplessis S."/>
            <person name="Ehlting J."/>
            <person name="Ellis B."/>
            <person name="Gendler K."/>
            <person name="Goodstein D."/>
            <person name="Gribskov M."/>
            <person name="Grimwood J."/>
            <person name="Groover A."/>
            <person name="Gunter L."/>
            <person name="Hamberger B."/>
            <person name="Heinze B."/>
            <person name="Helariutta Y."/>
            <person name="Henrissat B."/>
            <person name="Holligan D."/>
            <person name="Holt R."/>
            <person name="Huang W."/>
            <person name="Islam-Faridi N."/>
            <person name="Jones S."/>
            <person name="Jones-Rhoades M."/>
            <person name="Jorgensen R."/>
            <person name="Joshi C."/>
            <person name="Kangasjarvi J."/>
            <person name="Karlsson J."/>
            <person name="Kelleher C."/>
            <person name="Kirkpatrick R."/>
            <person name="Kirst M."/>
            <person name="Kohler A."/>
            <person name="Kalluri U."/>
            <person name="Larimer F."/>
            <person name="Leebens-Mack J."/>
            <person name="Leple J.C."/>
            <person name="Locascio P."/>
            <person name="Lou Y."/>
            <person name="Lucas S."/>
            <person name="Martin F."/>
            <person name="Montanini B."/>
            <person name="Napoli C."/>
            <person name="Nelson D.R."/>
            <person name="Nelson C."/>
            <person name="Nieminen K."/>
            <person name="Nilsson O."/>
            <person name="Pereda V."/>
            <person name="Peter G."/>
            <person name="Philippe R."/>
            <person name="Pilate G."/>
            <person name="Poliakov A."/>
            <person name="Razumovskaya J."/>
            <person name="Richardson P."/>
            <person name="Rinaldi C."/>
            <person name="Ritland K."/>
            <person name="Rouze P."/>
            <person name="Ryaboy D."/>
            <person name="Schmutz J."/>
            <person name="Schrader J."/>
            <person name="Segerman B."/>
            <person name="Shin H."/>
            <person name="Siddiqui A."/>
            <person name="Sterky F."/>
            <person name="Terry A."/>
            <person name="Tsai C.J."/>
            <person name="Uberbacher E."/>
            <person name="Unneberg P."/>
            <person name="Vahala J."/>
            <person name="Wall K."/>
            <person name="Wessler S."/>
            <person name="Yang G."/>
            <person name="Yin T."/>
            <person name="Douglas C."/>
            <person name="Marra M."/>
            <person name="Sandberg G."/>
            <person name="Van de Peer Y."/>
            <person name="Rokhsar D."/>
        </authorList>
    </citation>
    <scope>NUCLEOTIDE SEQUENCE [LARGE SCALE GENOMIC DNA]</scope>
    <source>
        <strain evidence="3">cv. Nisqually</strain>
        <strain evidence="2">Nisqually-1</strain>
    </source>
</reference>
<feature type="transmembrane region" description="Helical" evidence="1">
    <location>
        <begin position="60"/>
        <end position="78"/>
    </location>
</feature>
<dbReference type="AlphaFoldDB" id="A0A2K1YRB9"/>
<dbReference type="Proteomes" id="UP000006729">
    <property type="component" value="Chromosome 10"/>
</dbReference>
<keyword evidence="1" id="KW-0472">Membrane</keyword>
<protein>
    <submittedName>
        <fullName evidence="2">Uncharacterized protein</fullName>
    </submittedName>
</protein>
<keyword evidence="1" id="KW-1133">Transmembrane helix</keyword>
<dbReference type="ExpressionAtlas" id="A0A2K1YRB9">
    <property type="expression patterns" value="differential"/>
</dbReference>
<dbReference type="EMBL" id="CM009299">
    <property type="protein sequence ID" value="PNT15574.1"/>
    <property type="molecule type" value="Genomic_DNA"/>
</dbReference>
<dbReference type="EMBL" id="CM009299">
    <property type="protein sequence ID" value="PNT15576.1"/>
    <property type="molecule type" value="Genomic_DNA"/>
</dbReference>